<accession>A0A444UJX1</accession>
<evidence type="ECO:0000313" key="2">
    <source>
        <dbReference type="EMBL" id="RXM35480.1"/>
    </source>
</evidence>
<proteinExistence type="predicted"/>
<feature type="region of interest" description="Disordered" evidence="1">
    <location>
        <begin position="1"/>
        <end position="36"/>
    </location>
</feature>
<sequence>MECPTMEWGEKQGGRAEHDGAHPRTGVARARLKGEK</sequence>
<reference evidence="2 3" key="1">
    <citation type="submission" date="2019-01" db="EMBL/GenBank/DDBJ databases">
        <title>Draft Genome and Complete Hox-Cluster Characterization of the Sterlet Sturgeon (Acipenser ruthenus).</title>
        <authorList>
            <person name="Wei Q."/>
        </authorList>
    </citation>
    <scope>NUCLEOTIDE SEQUENCE [LARGE SCALE GENOMIC DNA]</scope>
    <source>
        <strain evidence="2">WHYD16114868_AA</strain>
        <tissue evidence="2">Blood</tissue>
    </source>
</reference>
<feature type="compositionally biased region" description="Basic and acidic residues" evidence="1">
    <location>
        <begin position="8"/>
        <end position="22"/>
    </location>
</feature>
<protein>
    <submittedName>
        <fullName evidence="2">Uncharacterized protein</fullName>
    </submittedName>
</protein>
<keyword evidence="3" id="KW-1185">Reference proteome</keyword>
<dbReference type="EMBL" id="SCEB01214410">
    <property type="protein sequence ID" value="RXM35480.1"/>
    <property type="molecule type" value="Genomic_DNA"/>
</dbReference>
<dbReference type="Proteomes" id="UP000289886">
    <property type="component" value="Unassembled WGS sequence"/>
</dbReference>
<organism evidence="2 3">
    <name type="scientific">Acipenser ruthenus</name>
    <name type="common">Sterlet sturgeon</name>
    <dbReference type="NCBI Taxonomy" id="7906"/>
    <lineage>
        <taxon>Eukaryota</taxon>
        <taxon>Metazoa</taxon>
        <taxon>Chordata</taxon>
        <taxon>Craniata</taxon>
        <taxon>Vertebrata</taxon>
        <taxon>Euteleostomi</taxon>
        <taxon>Actinopterygii</taxon>
        <taxon>Chondrostei</taxon>
        <taxon>Acipenseriformes</taxon>
        <taxon>Acipenseridae</taxon>
        <taxon>Acipenser</taxon>
    </lineage>
</organism>
<name>A0A444UJX1_ACIRT</name>
<evidence type="ECO:0000313" key="3">
    <source>
        <dbReference type="Proteomes" id="UP000289886"/>
    </source>
</evidence>
<evidence type="ECO:0000256" key="1">
    <source>
        <dbReference type="SAM" id="MobiDB-lite"/>
    </source>
</evidence>
<gene>
    <name evidence="2" type="ORF">EOD39_4068</name>
</gene>
<comment type="caution">
    <text evidence="2">The sequence shown here is derived from an EMBL/GenBank/DDBJ whole genome shotgun (WGS) entry which is preliminary data.</text>
</comment>
<dbReference type="AlphaFoldDB" id="A0A444UJX1"/>